<organism evidence="1 3">
    <name type="scientific">Haloferax mediterranei (strain ATCC 33500 / DSM 1411 / JCM 8866 / NBRC 14739 / NCIMB 2177 / R-4)</name>
    <name type="common">Halobacterium mediterranei</name>
    <dbReference type="NCBI Taxonomy" id="523841"/>
    <lineage>
        <taxon>Archaea</taxon>
        <taxon>Methanobacteriati</taxon>
        <taxon>Methanobacteriota</taxon>
        <taxon>Stenosarchaea group</taxon>
        <taxon>Halobacteria</taxon>
        <taxon>Halobacteriales</taxon>
        <taxon>Haloferacaceae</taxon>
        <taxon>Haloferax</taxon>
    </lineage>
</organism>
<reference evidence="1 3" key="1">
    <citation type="journal article" date="2014" name="PLoS Genet.">
        <title>Phylogenetically driven sequencing of extremely halophilic archaea reveals strategies for static and dynamic osmo-response.</title>
        <authorList>
            <person name="Becker E.A."/>
            <person name="Seitzer P.M."/>
            <person name="Tritt A."/>
            <person name="Larsen D."/>
            <person name="Krusor M."/>
            <person name="Yao A.I."/>
            <person name="Wu D."/>
            <person name="Madern D."/>
            <person name="Eisen J.A."/>
            <person name="Darling A.E."/>
            <person name="Facciotti M.T."/>
        </authorList>
    </citation>
    <scope>NUCLEOTIDE SEQUENCE [LARGE SCALE GENOMIC DNA]</scope>
    <source>
        <strain evidence="1">ATCC 33500</strain>
        <strain evidence="3">ATCC 33500 / DSM 1411 / JCM 8866 / NBRC 14739 / NCIMB 2177 / R-4</strain>
    </source>
</reference>
<dbReference type="PATRIC" id="fig|523841.21.peg.1647"/>
<name>M0J3I1_HALMT</name>
<dbReference type="Gene3D" id="2.30.110.10">
    <property type="entry name" value="Electron Transport, Fmn-binding Protein, Chain A"/>
    <property type="match status" value="1"/>
</dbReference>
<reference evidence="2 4" key="2">
    <citation type="submission" date="2019-04" db="EMBL/GenBank/DDBJ databases">
        <title>Methylomes of two halophilic Archaea, Haloarcula marismortui and Haloferax mediterranei.</title>
        <authorList>
            <person name="DasSarma S."/>
            <person name="DasSarma P."/>
            <person name="DasSarma S."/>
            <person name="Fomenkov A."/>
            <person name="Vincze T."/>
            <person name="Anton B.P."/>
            <person name="Roberts R.J."/>
        </authorList>
    </citation>
    <scope>NUCLEOTIDE SEQUENCE [LARGE SCALE GENOMIC DNA]</scope>
    <source>
        <strain evidence="2">ATCC 33500</strain>
        <strain evidence="4">ATCC 33500 / DSM 1411 / JCM 8866 / NBRC 14739 / NCIMB 2177 / R-4</strain>
    </source>
</reference>
<gene>
    <name evidence="1" type="ORF">C439_08125</name>
    <name evidence="2" type="ORF">E6P09_05345</name>
</gene>
<dbReference type="Proteomes" id="UP000299011">
    <property type="component" value="Chromosome"/>
</dbReference>
<dbReference type="EMBL" id="CP039139">
    <property type="protein sequence ID" value="QCQ74719.1"/>
    <property type="molecule type" value="Genomic_DNA"/>
</dbReference>
<dbReference type="Proteomes" id="UP000011603">
    <property type="component" value="Unassembled WGS sequence"/>
</dbReference>
<dbReference type="Pfam" id="PF12900">
    <property type="entry name" value="Pyridox_ox_2"/>
    <property type="match status" value="1"/>
</dbReference>
<dbReference type="PaxDb" id="523841-HFX_0457"/>
<dbReference type="InterPro" id="IPR024747">
    <property type="entry name" value="Pyridox_Oxase-rel"/>
</dbReference>
<sequence>MYEPMSLDQQTELSPDEIHEVLTRHETGVLSLAKADEPYAIPISYGYNAESGCFYLRLVSTPESEKRQFLTSSPRARLVVHEADGQLYRSIIAEGTLERVDPDELTVERIVQYGEAKRPLFEIWGETKRDLDIQLFELEPDSLGGREIELDPEESDA</sequence>
<dbReference type="InterPro" id="IPR012349">
    <property type="entry name" value="Split_barrel_FMN-bd"/>
</dbReference>
<evidence type="ECO:0000313" key="2">
    <source>
        <dbReference type="EMBL" id="QCQ74719.1"/>
    </source>
</evidence>
<keyword evidence="3" id="KW-1185">Reference proteome</keyword>
<proteinExistence type="predicted"/>
<protein>
    <submittedName>
        <fullName evidence="2">Pyridoxamine 5'-phosphate oxidase family protein</fullName>
    </submittedName>
</protein>
<dbReference type="AlphaFoldDB" id="M0J3I1"/>
<evidence type="ECO:0000313" key="4">
    <source>
        <dbReference type="Proteomes" id="UP000299011"/>
    </source>
</evidence>
<evidence type="ECO:0000313" key="1">
    <source>
        <dbReference type="EMBL" id="EMA02534.1"/>
    </source>
</evidence>
<dbReference type="SUPFAM" id="SSF50475">
    <property type="entry name" value="FMN-binding split barrel"/>
    <property type="match status" value="1"/>
</dbReference>
<evidence type="ECO:0000313" key="3">
    <source>
        <dbReference type="Proteomes" id="UP000011603"/>
    </source>
</evidence>
<accession>M0J3I1</accession>
<dbReference type="EMBL" id="AOLO01000007">
    <property type="protein sequence ID" value="EMA02534.1"/>
    <property type="molecule type" value="Genomic_DNA"/>
</dbReference>